<dbReference type="EC" id="6.1.1.19" evidence="3"/>
<dbReference type="InterPro" id="IPR009080">
    <property type="entry name" value="tRNAsynth_Ia_anticodon-bd"/>
</dbReference>
<evidence type="ECO:0000259" key="15">
    <source>
        <dbReference type="SMART" id="SM01016"/>
    </source>
</evidence>
<keyword evidence="5" id="KW-0963">Cytoplasm</keyword>
<dbReference type="NCBIfam" id="TIGR00456">
    <property type="entry name" value="argS"/>
    <property type="match status" value="1"/>
</dbReference>
<feature type="domain" description="DALR anticodon binding" evidence="14">
    <location>
        <begin position="526"/>
        <end position="652"/>
    </location>
</feature>
<dbReference type="InterPro" id="IPR001278">
    <property type="entry name" value="Arg-tRNA-ligase"/>
</dbReference>
<keyword evidence="7 13" id="KW-0547">Nucleotide-binding</keyword>
<evidence type="ECO:0000256" key="5">
    <source>
        <dbReference type="ARBA" id="ARBA00022490"/>
    </source>
</evidence>
<dbReference type="GeneTree" id="ENSGT00530000063407"/>
<dbReference type="SUPFAM" id="SSF47323">
    <property type="entry name" value="Anticodon-binding domain of a subclass of class I aminoacyl-tRNA synthetases"/>
    <property type="match status" value="1"/>
</dbReference>
<dbReference type="GO" id="GO:0005524">
    <property type="term" value="F:ATP binding"/>
    <property type="evidence" value="ECO:0007669"/>
    <property type="project" value="UniProtKB-KW"/>
</dbReference>
<dbReference type="Ensembl" id="ENSONIT00000087486.1">
    <property type="protein sequence ID" value="ENSONIP00000027768.1"/>
    <property type="gene ID" value="ENSONIG00000016429.2"/>
</dbReference>
<keyword evidence="17" id="KW-1185">Reference proteome</keyword>
<sequence length="652" mass="74718">AFSQAGTWEIQRLSAEIKNLENSQNLSPSPRLEELQEENARLKYRLNILKKSLQEESLSHRGKAMLNINQRLQEVFGEAIRASCPELDNPPLSIAPSQQAKFGDYQCNSAMSMSQMLKAKGTKMNPREIAEKIIKNLPDNELVQKTEVAGPGFINIYLQKTFVSKQLSNLLINGVQPPPLPSKKKVVVDFSSPNIAKEMHVGHLRSTIIGDSMCRLFEFLGYEVLRLNHVGDWGTQFGMLIAHLQDMFPDYLTVSPPISDLQAFYKESKKRFDTEEEFKKRAYQCVVKLQSKEPEFIKGWNLICDVSRKEFQKIYDCLDIKLIERGESYYQDLMVEVVKEFEKKGLVELDEGRKVVFPPEQPIPLTIVKSDGGYTYDTSDLAAIRQRIFEEKADIIIYVTDSGQSTHFQVVFAAAQLIGWYNPKVTRVEHAGFGVVLGEDKKKFKTRSGDTVRLMDLLDEGLKRSMDKLKEKERDKVLTPEELTKAQRAVAFGCIKYADLSHNRNNDYVFSFDKMLDDRGNTAAYLLYAFTRIRSITRLAKIDEATLKKAAETTEILLDHEKEWKLGKCIQRFPEILQKILDDLLLHTLCDYLYELATTFTEFYDSCYCVEKDRQTGEVIKINMWRMLLCEATAAIMAKGFDILGLTPVERM</sequence>
<keyword evidence="6 13" id="KW-0436">Ligase</keyword>
<dbReference type="Gene3D" id="3.30.1360.70">
    <property type="entry name" value="Arginyl tRNA synthetase N-terminal domain"/>
    <property type="match status" value="1"/>
</dbReference>
<evidence type="ECO:0000256" key="11">
    <source>
        <dbReference type="ARBA" id="ARBA00033033"/>
    </source>
</evidence>
<dbReference type="InterPro" id="IPR008909">
    <property type="entry name" value="DALR_anticod-bd"/>
</dbReference>
<reference evidence="16" key="3">
    <citation type="submission" date="2025-09" db="UniProtKB">
        <authorList>
            <consortium name="Ensembl"/>
        </authorList>
    </citation>
    <scope>IDENTIFICATION</scope>
</reference>
<dbReference type="AlphaFoldDB" id="A0A669AZG6"/>
<evidence type="ECO:0000256" key="2">
    <source>
        <dbReference type="ARBA" id="ARBA00005594"/>
    </source>
</evidence>
<dbReference type="PANTHER" id="PTHR11956:SF5">
    <property type="entry name" value="ARGININE--TRNA LIGASE, CYTOPLASMIC"/>
    <property type="match status" value="1"/>
</dbReference>
<keyword evidence="10 13" id="KW-0030">Aminoacyl-tRNA synthetase</keyword>
<dbReference type="FunFam" id="1.10.730.10:FF:000016">
    <property type="entry name" value="Arginine--tRNA ligase, cytoplasmic"/>
    <property type="match status" value="1"/>
</dbReference>
<dbReference type="InterPro" id="IPR035684">
    <property type="entry name" value="ArgRS_core"/>
</dbReference>
<dbReference type="CDD" id="cd00671">
    <property type="entry name" value="ArgRS_core"/>
    <property type="match status" value="1"/>
</dbReference>
<evidence type="ECO:0000256" key="13">
    <source>
        <dbReference type="RuleBase" id="RU363038"/>
    </source>
</evidence>
<evidence type="ECO:0000256" key="8">
    <source>
        <dbReference type="ARBA" id="ARBA00022840"/>
    </source>
</evidence>
<dbReference type="Pfam" id="PF00750">
    <property type="entry name" value="tRNA-synt_1d"/>
    <property type="match status" value="1"/>
</dbReference>
<feature type="domain" description="Arginyl tRNA synthetase N-terminal" evidence="15">
    <location>
        <begin position="70"/>
        <end position="158"/>
    </location>
</feature>
<evidence type="ECO:0000256" key="10">
    <source>
        <dbReference type="ARBA" id="ARBA00023146"/>
    </source>
</evidence>
<gene>
    <name evidence="16" type="primary">RARS1</name>
    <name evidence="16" type="synonym">rars1</name>
</gene>
<evidence type="ECO:0000256" key="12">
    <source>
        <dbReference type="ARBA" id="ARBA00049339"/>
    </source>
</evidence>
<reference evidence="17" key="1">
    <citation type="submission" date="2012-01" db="EMBL/GenBank/DDBJ databases">
        <title>The Genome Sequence of Oreochromis niloticus (Nile Tilapia).</title>
        <authorList>
            <consortium name="Broad Institute Genome Assembly Team"/>
            <consortium name="Broad Institute Sequencing Platform"/>
            <person name="Di Palma F."/>
            <person name="Johnson J."/>
            <person name="Lander E.S."/>
            <person name="Lindblad-Toh K."/>
        </authorList>
    </citation>
    <scope>NUCLEOTIDE SEQUENCE [LARGE SCALE GENOMIC DNA]</scope>
</reference>
<dbReference type="SUPFAM" id="SSF52374">
    <property type="entry name" value="Nucleotidylyl transferase"/>
    <property type="match status" value="1"/>
</dbReference>
<dbReference type="PROSITE" id="PS00178">
    <property type="entry name" value="AA_TRNA_LIGASE_I"/>
    <property type="match status" value="1"/>
</dbReference>
<dbReference type="Gene3D" id="3.40.50.620">
    <property type="entry name" value="HUPs"/>
    <property type="match status" value="1"/>
</dbReference>
<dbReference type="HAMAP" id="MF_00123">
    <property type="entry name" value="Arg_tRNA_synth"/>
    <property type="match status" value="1"/>
</dbReference>
<evidence type="ECO:0000259" key="14">
    <source>
        <dbReference type="SMART" id="SM00836"/>
    </source>
</evidence>
<dbReference type="SMART" id="SM01016">
    <property type="entry name" value="Arg_tRNA_synt_N"/>
    <property type="match status" value="1"/>
</dbReference>
<evidence type="ECO:0000256" key="6">
    <source>
        <dbReference type="ARBA" id="ARBA00022598"/>
    </source>
</evidence>
<dbReference type="InterPro" id="IPR001412">
    <property type="entry name" value="aa-tRNA-synth_I_CS"/>
</dbReference>
<evidence type="ECO:0000256" key="1">
    <source>
        <dbReference type="ARBA" id="ARBA00004514"/>
    </source>
</evidence>
<dbReference type="GO" id="GO:0006420">
    <property type="term" value="P:arginyl-tRNA aminoacylation"/>
    <property type="evidence" value="ECO:0007669"/>
    <property type="project" value="InterPro"/>
</dbReference>
<dbReference type="PANTHER" id="PTHR11956">
    <property type="entry name" value="ARGINYL-TRNA SYNTHETASE"/>
    <property type="match status" value="1"/>
</dbReference>
<dbReference type="Gene3D" id="1.10.730.10">
    <property type="entry name" value="Isoleucyl-tRNA Synthetase, Domain 1"/>
    <property type="match status" value="1"/>
</dbReference>
<evidence type="ECO:0000313" key="17">
    <source>
        <dbReference type="Proteomes" id="UP000005207"/>
    </source>
</evidence>
<dbReference type="SUPFAM" id="SSF55190">
    <property type="entry name" value="Arginyl-tRNA synthetase (ArgRS), N-terminal 'additional' domain"/>
    <property type="match status" value="1"/>
</dbReference>
<evidence type="ECO:0000256" key="9">
    <source>
        <dbReference type="ARBA" id="ARBA00022917"/>
    </source>
</evidence>
<proteinExistence type="inferred from homology"/>
<dbReference type="FunFam" id="3.30.1360.70:FF:000002">
    <property type="entry name" value="arginine--tRNA ligase, cytoplasmic"/>
    <property type="match status" value="1"/>
</dbReference>
<dbReference type="Proteomes" id="UP000005207">
    <property type="component" value="Linkage group LG10"/>
</dbReference>
<dbReference type="GO" id="GO:0004814">
    <property type="term" value="F:arginine-tRNA ligase activity"/>
    <property type="evidence" value="ECO:0007669"/>
    <property type="project" value="UniProtKB-EC"/>
</dbReference>
<dbReference type="FunFam" id="3.40.50.620:FF:000084">
    <property type="entry name" value="arginine--tRNA ligase, cytoplasmic"/>
    <property type="match status" value="1"/>
</dbReference>
<evidence type="ECO:0000313" key="16">
    <source>
        <dbReference type="Ensembl" id="ENSONIP00000027768.1"/>
    </source>
</evidence>
<keyword evidence="9 13" id="KW-0648">Protein biosynthesis</keyword>
<dbReference type="InterPro" id="IPR014729">
    <property type="entry name" value="Rossmann-like_a/b/a_fold"/>
</dbReference>
<comment type="subcellular location">
    <subcellularLocation>
        <location evidence="1">Cytoplasm</location>
        <location evidence="1">Cytosol</location>
    </subcellularLocation>
</comment>
<dbReference type="GO" id="GO:0017101">
    <property type="term" value="C:aminoacyl-tRNA synthetase multienzyme complex"/>
    <property type="evidence" value="ECO:0007669"/>
    <property type="project" value="UniProtKB-ARBA"/>
</dbReference>
<evidence type="ECO:0000256" key="7">
    <source>
        <dbReference type="ARBA" id="ARBA00022741"/>
    </source>
</evidence>
<name>A0A669AZG6_ORENI</name>
<dbReference type="Pfam" id="PF05746">
    <property type="entry name" value="DALR_1"/>
    <property type="match status" value="1"/>
</dbReference>
<accession>A0A669AZG6</accession>
<evidence type="ECO:0000256" key="4">
    <source>
        <dbReference type="ARBA" id="ARBA00022171"/>
    </source>
</evidence>
<dbReference type="InterPro" id="IPR036695">
    <property type="entry name" value="Arg-tRNA-synth_N_sf"/>
</dbReference>
<reference evidence="16" key="2">
    <citation type="submission" date="2025-08" db="UniProtKB">
        <authorList>
            <consortium name="Ensembl"/>
        </authorList>
    </citation>
    <scope>IDENTIFICATION</scope>
</reference>
<dbReference type="Pfam" id="PF03485">
    <property type="entry name" value="Arg_tRNA_synt_N"/>
    <property type="match status" value="1"/>
</dbReference>
<keyword evidence="8 13" id="KW-0067">ATP-binding</keyword>
<dbReference type="GO" id="GO:0005829">
    <property type="term" value="C:cytosol"/>
    <property type="evidence" value="ECO:0007669"/>
    <property type="project" value="UniProtKB-SubCell"/>
</dbReference>
<organism evidence="16 17">
    <name type="scientific">Oreochromis niloticus</name>
    <name type="common">Nile tilapia</name>
    <name type="synonym">Tilapia nilotica</name>
    <dbReference type="NCBI Taxonomy" id="8128"/>
    <lineage>
        <taxon>Eukaryota</taxon>
        <taxon>Metazoa</taxon>
        <taxon>Chordata</taxon>
        <taxon>Craniata</taxon>
        <taxon>Vertebrata</taxon>
        <taxon>Euteleostomi</taxon>
        <taxon>Actinopterygii</taxon>
        <taxon>Neopterygii</taxon>
        <taxon>Teleostei</taxon>
        <taxon>Neoteleostei</taxon>
        <taxon>Acanthomorphata</taxon>
        <taxon>Ovalentaria</taxon>
        <taxon>Cichlomorphae</taxon>
        <taxon>Cichliformes</taxon>
        <taxon>Cichlidae</taxon>
        <taxon>African cichlids</taxon>
        <taxon>Pseudocrenilabrinae</taxon>
        <taxon>Oreochromini</taxon>
        <taxon>Oreochromis</taxon>
    </lineage>
</organism>
<comment type="similarity">
    <text evidence="2 13">Belongs to the class-I aminoacyl-tRNA synthetase family.</text>
</comment>
<protein>
    <recommendedName>
        <fullName evidence="4">Arginine--tRNA ligase, cytoplasmic</fullName>
        <ecNumber evidence="3">6.1.1.19</ecNumber>
    </recommendedName>
    <alternativeName>
        <fullName evidence="11">Arginyl-tRNA synthetase</fullName>
    </alternativeName>
</protein>
<evidence type="ECO:0000256" key="3">
    <source>
        <dbReference type="ARBA" id="ARBA00012837"/>
    </source>
</evidence>
<dbReference type="PRINTS" id="PR01038">
    <property type="entry name" value="TRNASYNTHARG"/>
</dbReference>
<dbReference type="SMART" id="SM00836">
    <property type="entry name" value="DALR_1"/>
    <property type="match status" value="1"/>
</dbReference>
<dbReference type="InterPro" id="IPR005148">
    <property type="entry name" value="Arg-tRNA-synth_N"/>
</dbReference>
<comment type="catalytic activity">
    <reaction evidence="12">
        <text>tRNA(Arg) + L-arginine + ATP = L-arginyl-tRNA(Arg) + AMP + diphosphate</text>
        <dbReference type="Rhea" id="RHEA:20301"/>
        <dbReference type="Rhea" id="RHEA-COMP:9658"/>
        <dbReference type="Rhea" id="RHEA-COMP:9673"/>
        <dbReference type="ChEBI" id="CHEBI:30616"/>
        <dbReference type="ChEBI" id="CHEBI:32682"/>
        <dbReference type="ChEBI" id="CHEBI:33019"/>
        <dbReference type="ChEBI" id="CHEBI:78442"/>
        <dbReference type="ChEBI" id="CHEBI:78513"/>
        <dbReference type="ChEBI" id="CHEBI:456215"/>
        <dbReference type="EC" id="6.1.1.19"/>
    </reaction>
</comment>